<sequence>MVTLSQNEMLSIHGGKINWVYVIVGVVIGGISAATFGVPFFVGCILGGVLTLGYELFHYFNEQGD</sequence>
<gene>
    <name evidence="2" type="ORF">C273_06792</name>
</gene>
<dbReference type="InterPro" id="IPR023991">
    <property type="entry name" value="Bacteriocin_IIb_lactobn/cerein"/>
</dbReference>
<dbReference type="Proteomes" id="UP000009885">
    <property type="component" value="Unassembled WGS sequence"/>
</dbReference>
<keyword evidence="1" id="KW-0812">Transmembrane</keyword>
<dbReference type="RefSeq" id="WP_009383643.1">
    <property type="nucleotide sequence ID" value="NZ_AMSQ01000009.1"/>
</dbReference>
<dbReference type="PATRIC" id="fig|1229783.3.peg.1370"/>
<dbReference type="NCBIfam" id="TIGR03949">
    <property type="entry name" value="bact_IIb_cerein"/>
    <property type="match status" value="1"/>
</dbReference>
<keyword evidence="1" id="KW-0472">Membrane</keyword>
<protein>
    <submittedName>
        <fullName evidence="2">Uncharacterized protein</fullName>
    </submittedName>
</protein>
<evidence type="ECO:0000256" key="1">
    <source>
        <dbReference type="SAM" id="Phobius"/>
    </source>
</evidence>
<reference evidence="2 3" key="1">
    <citation type="journal article" date="2013" name="Genome Announc.">
        <title>Genome Sequence of Staphylococcus massiliensis Strain S46, Isolated from the Surface of Healthy Human Skin.</title>
        <authorList>
            <person name="Srivastav R."/>
            <person name="Singh A."/>
            <person name="Jangir P.K."/>
            <person name="Kumari C."/>
            <person name="Muduli S."/>
            <person name="Sharma R."/>
        </authorList>
    </citation>
    <scope>NUCLEOTIDE SEQUENCE [LARGE SCALE GENOMIC DNA]</scope>
    <source>
        <strain evidence="2 3">S46</strain>
    </source>
</reference>
<feature type="transmembrane region" description="Helical" evidence="1">
    <location>
        <begin position="20"/>
        <end position="53"/>
    </location>
</feature>
<comment type="caution">
    <text evidence="2">The sequence shown here is derived from an EMBL/GenBank/DDBJ whole genome shotgun (WGS) entry which is preliminary data.</text>
</comment>
<organism evidence="2 3">
    <name type="scientific">Staphylococcus massiliensis S46</name>
    <dbReference type="NCBI Taxonomy" id="1229783"/>
    <lineage>
        <taxon>Bacteria</taxon>
        <taxon>Bacillati</taxon>
        <taxon>Bacillota</taxon>
        <taxon>Bacilli</taxon>
        <taxon>Bacillales</taxon>
        <taxon>Staphylococcaceae</taxon>
        <taxon>Staphylococcus</taxon>
    </lineage>
</organism>
<dbReference type="EMBL" id="AMSQ01000009">
    <property type="protein sequence ID" value="EKU47729.1"/>
    <property type="molecule type" value="Genomic_DNA"/>
</dbReference>
<keyword evidence="3" id="KW-1185">Reference proteome</keyword>
<dbReference type="AlphaFoldDB" id="K9AKB1"/>
<evidence type="ECO:0000313" key="3">
    <source>
        <dbReference type="Proteomes" id="UP000009885"/>
    </source>
</evidence>
<keyword evidence="1" id="KW-1133">Transmembrane helix</keyword>
<evidence type="ECO:0000313" key="2">
    <source>
        <dbReference type="EMBL" id="EKU47729.1"/>
    </source>
</evidence>
<name>K9AKB1_9STAP</name>
<dbReference type="STRING" id="1229783.C273_06792"/>
<accession>K9AKB1</accession>
<proteinExistence type="predicted"/>